<keyword evidence="3" id="KW-0540">Nuclease</keyword>
<keyword evidence="4" id="KW-0255">Endonuclease</keyword>
<keyword evidence="6" id="KW-0695">RNA-directed DNA polymerase</keyword>
<dbReference type="AlphaFoldDB" id="A0A7L0EUH3"/>
<dbReference type="InterPro" id="IPR043502">
    <property type="entry name" value="DNA/RNA_pol_sf"/>
</dbReference>
<accession>A0A7L0EUH3</accession>
<evidence type="ECO:0000256" key="4">
    <source>
        <dbReference type="ARBA" id="ARBA00022759"/>
    </source>
</evidence>
<evidence type="ECO:0000256" key="5">
    <source>
        <dbReference type="ARBA" id="ARBA00022801"/>
    </source>
</evidence>
<dbReference type="InterPro" id="IPR010661">
    <property type="entry name" value="RVT_thumb"/>
</dbReference>
<dbReference type="PANTHER" id="PTHR41694:SF3">
    <property type="entry name" value="RNA-DIRECTED DNA POLYMERASE-RELATED"/>
    <property type="match status" value="1"/>
</dbReference>
<evidence type="ECO:0000256" key="6">
    <source>
        <dbReference type="ARBA" id="ARBA00022918"/>
    </source>
</evidence>
<protein>
    <submittedName>
        <fullName evidence="8">POK18 protein</fullName>
    </submittedName>
</protein>
<dbReference type="Gene3D" id="3.30.70.270">
    <property type="match status" value="1"/>
</dbReference>
<evidence type="ECO:0000256" key="3">
    <source>
        <dbReference type="ARBA" id="ARBA00022722"/>
    </source>
</evidence>
<evidence type="ECO:0000259" key="7">
    <source>
        <dbReference type="Pfam" id="PF06817"/>
    </source>
</evidence>
<dbReference type="GO" id="GO:0004519">
    <property type="term" value="F:endonuclease activity"/>
    <property type="evidence" value="ECO:0007669"/>
    <property type="project" value="UniProtKB-KW"/>
</dbReference>
<evidence type="ECO:0000256" key="1">
    <source>
        <dbReference type="ARBA" id="ARBA00022679"/>
    </source>
</evidence>
<dbReference type="GO" id="GO:0035613">
    <property type="term" value="F:RNA stem-loop binding"/>
    <property type="evidence" value="ECO:0007669"/>
    <property type="project" value="TreeGrafter"/>
</dbReference>
<dbReference type="EMBL" id="VXAG01003725">
    <property type="protein sequence ID" value="NXJ86920.1"/>
    <property type="molecule type" value="Genomic_DNA"/>
</dbReference>
<dbReference type="Proteomes" id="UP000550660">
    <property type="component" value="Unassembled WGS sequence"/>
</dbReference>
<reference evidence="8 9" key="1">
    <citation type="submission" date="2019-09" db="EMBL/GenBank/DDBJ databases">
        <title>Bird 10,000 Genomes (B10K) Project - Family phase.</title>
        <authorList>
            <person name="Zhang G."/>
        </authorList>
    </citation>
    <scope>NUCLEOTIDE SEQUENCE [LARGE SCALE GENOMIC DNA]</scope>
    <source>
        <strain evidence="8">B10K-DU-007-40</strain>
        <tissue evidence="8">Mixed tissue sample</tissue>
    </source>
</reference>
<evidence type="ECO:0000313" key="9">
    <source>
        <dbReference type="Proteomes" id="UP000550660"/>
    </source>
</evidence>
<keyword evidence="2" id="KW-0548">Nucleotidyltransferase</keyword>
<keyword evidence="1" id="KW-0808">Transferase</keyword>
<dbReference type="PANTHER" id="PTHR41694">
    <property type="entry name" value="ENDOGENOUS RETROVIRUS GROUP K MEMBER POL PROTEIN"/>
    <property type="match status" value="1"/>
</dbReference>
<keyword evidence="5" id="KW-0378">Hydrolase</keyword>
<sequence length="56" mass="6443">PWKYLGWKLINALVSPQKLTLNRCIYTLNDLQKLLGKINWICPSLGMTTEELSPLL</sequence>
<feature type="domain" description="Reverse transcriptase thumb" evidence="7">
    <location>
        <begin position="16"/>
        <end position="55"/>
    </location>
</feature>
<dbReference type="OrthoDB" id="6773263at2759"/>
<dbReference type="GO" id="GO:0016787">
    <property type="term" value="F:hydrolase activity"/>
    <property type="evidence" value="ECO:0007669"/>
    <property type="project" value="UniProtKB-KW"/>
</dbReference>
<comment type="caution">
    <text evidence="8">The sequence shown here is derived from an EMBL/GenBank/DDBJ whole genome shotgun (WGS) entry which is preliminary data.</text>
</comment>
<dbReference type="GO" id="GO:0003964">
    <property type="term" value="F:RNA-directed DNA polymerase activity"/>
    <property type="evidence" value="ECO:0007669"/>
    <property type="project" value="UniProtKB-KW"/>
</dbReference>
<feature type="non-terminal residue" evidence="8">
    <location>
        <position position="1"/>
    </location>
</feature>
<proteinExistence type="predicted"/>
<feature type="non-terminal residue" evidence="8">
    <location>
        <position position="56"/>
    </location>
</feature>
<keyword evidence="9" id="KW-1185">Reference proteome</keyword>
<gene>
    <name evidence="8" type="primary">Ervk18_1</name>
    <name evidence="8" type="ORF">TROMEL_R15132</name>
</gene>
<name>A0A7L0EUH3_TROML</name>
<evidence type="ECO:0000256" key="2">
    <source>
        <dbReference type="ARBA" id="ARBA00022695"/>
    </source>
</evidence>
<evidence type="ECO:0000313" key="8">
    <source>
        <dbReference type="EMBL" id="NXJ86920.1"/>
    </source>
</evidence>
<organism evidence="8 9">
    <name type="scientific">Trogon melanurus</name>
    <name type="common">Black-tailed trogon</name>
    <dbReference type="NCBI Taxonomy" id="56311"/>
    <lineage>
        <taxon>Eukaryota</taxon>
        <taxon>Metazoa</taxon>
        <taxon>Chordata</taxon>
        <taxon>Craniata</taxon>
        <taxon>Vertebrata</taxon>
        <taxon>Euteleostomi</taxon>
        <taxon>Archelosauria</taxon>
        <taxon>Archosauria</taxon>
        <taxon>Dinosauria</taxon>
        <taxon>Saurischia</taxon>
        <taxon>Theropoda</taxon>
        <taxon>Coelurosauria</taxon>
        <taxon>Aves</taxon>
        <taxon>Neognathae</taxon>
        <taxon>Neoaves</taxon>
        <taxon>Telluraves</taxon>
        <taxon>Coraciimorphae</taxon>
        <taxon>Trogoniformes</taxon>
        <taxon>Trogonidae</taxon>
        <taxon>Trogon</taxon>
    </lineage>
</organism>
<dbReference type="Pfam" id="PF06817">
    <property type="entry name" value="RVT_thumb"/>
    <property type="match status" value="1"/>
</dbReference>
<dbReference type="InterPro" id="IPR043128">
    <property type="entry name" value="Rev_trsase/Diguanyl_cyclase"/>
</dbReference>
<dbReference type="SUPFAM" id="SSF56672">
    <property type="entry name" value="DNA/RNA polymerases"/>
    <property type="match status" value="1"/>
</dbReference>